<dbReference type="Pfam" id="PF17920">
    <property type="entry name" value="TetR_C_16"/>
    <property type="match status" value="1"/>
</dbReference>
<dbReference type="Gene3D" id="1.10.357.10">
    <property type="entry name" value="Tetracycline Repressor, domain 2"/>
    <property type="match status" value="1"/>
</dbReference>
<organism evidence="6 7">
    <name type="scientific">Actinocatenispora sera</name>
    <dbReference type="NCBI Taxonomy" id="390989"/>
    <lineage>
        <taxon>Bacteria</taxon>
        <taxon>Bacillati</taxon>
        <taxon>Actinomycetota</taxon>
        <taxon>Actinomycetes</taxon>
        <taxon>Micromonosporales</taxon>
        <taxon>Micromonosporaceae</taxon>
        <taxon>Actinocatenispora</taxon>
    </lineage>
</organism>
<dbReference type="RefSeq" id="WP_030445878.1">
    <property type="nucleotide sequence ID" value="NZ_AP023354.1"/>
</dbReference>
<dbReference type="Pfam" id="PF00440">
    <property type="entry name" value="TetR_N"/>
    <property type="match status" value="1"/>
</dbReference>
<evidence type="ECO:0000256" key="1">
    <source>
        <dbReference type="ARBA" id="ARBA00023015"/>
    </source>
</evidence>
<evidence type="ECO:0000256" key="2">
    <source>
        <dbReference type="ARBA" id="ARBA00023125"/>
    </source>
</evidence>
<dbReference type="PRINTS" id="PR00455">
    <property type="entry name" value="HTHTETR"/>
</dbReference>
<dbReference type="PANTHER" id="PTHR30055">
    <property type="entry name" value="HTH-TYPE TRANSCRIPTIONAL REGULATOR RUTR"/>
    <property type="match status" value="1"/>
</dbReference>
<sequence>MGSTHVARAEQRRRTQGRIVAAARRLFAEHGYDRTTIRAIAAEAKTDPGLVMRYFESKEKLFARVAVVDQHEPIAGTPEQIAELLLASLGAKVAAEPVAALAAIRSMFTHPEAAREVRAAMLAEQRQAAETMDEEDAALRTGLIGALTLGTVIGRYLLGLDGLRDAPPDRIVALLRQSFHSIVHGDPEPDPAGQRSR</sequence>
<dbReference type="Proteomes" id="UP000680750">
    <property type="component" value="Chromosome"/>
</dbReference>
<dbReference type="InterPro" id="IPR050109">
    <property type="entry name" value="HTH-type_TetR-like_transc_reg"/>
</dbReference>
<reference evidence="6" key="1">
    <citation type="submission" date="2020-08" db="EMBL/GenBank/DDBJ databases">
        <title>Whole genome shotgun sequence of Actinocatenispora sera NBRC 101916.</title>
        <authorList>
            <person name="Komaki H."/>
            <person name="Tamura T."/>
        </authorList>
    </citation>
    <scope>NUCLEOTIDE SEQUENCE</scope>
    <source>
        <strain evidence="6">NBRC 101916</strain>
    </source>
</reference>
<dbReference type="KEGG" id="aser:Asera_24030"/>
<dbReference type="InterPro" id="IPR009057">
    <property type="entry name" value="Homeodomain-like_sf"/>
</dbReference>
<feature type="domain" description="HTH tetR-type" evidence="5">
    <location>
        <begin position="13"/>
        <end position="73"/>
    </location>
</feature>
<dbReference type="InterPro" id="IPR001647">
    <property type="entry name" value="HTH_TetR"/>
</dbReference>
<dbReference type="GO" id="GO:0003700">
    <property type="term" value="F:DNA-binding transcription factor activity"/>
    <property type="evidence" value="ECO:0007669"/>
    <property type="project" value="TreeGrafter"/>
</dbReference>
<keyword evidence="7" id="KW-1185">Reference proteome</keyword>
<feature type="DNA-binding region" description="H-T-H motif" evidence="4">
    <location>
        <begin position="36"/>
        <end position="55"/>
    </location>
</feature>
<dbReference type="InterPro" id="IPR041678">
    <property type="entry name" value="TetR_C_16"/>
</dbReference>
<dbReference type="PANTHER" id="PTHR30055:SF234">
    <property type="entry name" value="HTH-TYPE TRANSCRIPTIONAL REGULATOR BETI"/>
    <property type="match status" value="1"/>
</dbReference>
<dbReference type="OrthoDB" id="3210235at2"/>
<dbReference type="EMBL" id="AP023354">
    <property type="protein sequence ID" value="BCJ28295.1"/>
    <property type="molecule type" value="Genomic_DNA"/>
</dbReference>
<dbReference type="GO" id="GO:0000976">
    <property type="term" value="F:transcription cis-regulatory region binding"/>
    <property type="evidence" value="ECO:0007669"/>
    <property type="project" value="TreeGrafter"/>
</dbReference>
<evidence type="ECO:0000256" key="3">
    <source>
        <dbReference type="ARBA" id="ARBA00023163"/>
    </source>
</evidence>
<protein>
    <recommendedName>
        <fullName evidence="5">HTH tetR-type domain-containing protein</fullName>
    </recommendedName>
</protein>
<keyword evidence="2 4" id="KW-0238">DNA-binding</keyword>
<name>A0A810L059_9ACTN</name>
<dbReference type="InterPro" id="IPR036271">
    <property type="entry name" value="Tet_transcr_reg_TetR-rel_C_sf"/>
</dbReference>
<evidence type="ECO:0000256" key="4">
    <source>
        <dbReference type="PROSITE-ProRule" id="PRU00335"/>
    </source>
</evidence>
<evidence type="ECO:0000313" key="7">
    <source>
        <dbReference type="Proteomes" id="UP000680750"/>
    </source>
</evidence>
<evidence type="ECO:0000259" key="5">
    <source>
        <dbReference type="PROSITE" id="PS50977"/>
    </source>
</evidence>
<evidence type="ECO:0000313" key="6">
    <source>
        <dbReference type="EMBL" id="BCJ28295.1"/>
    </source>
</evidence>
<keyword evidence="1" id="KW-0805">Transcription regulation</keyword>
<proteinExistence type="predicted"/>
<dbReference type="Gene3D" id="1.10.10.60">
    <property type="entry name" value="Homeodomain-like"/>
    <property type="match status" value="1"/>
</dbReference>
<dbReference type="SUPFAM" id="SSF48498">
    <property type="entry name" value="Tetracyclin repressor-like, C-terminal domain"/>
    <property type="match status" value="1"/>
</dbReference>
<gene>
    <name evidence="6" type="ORF">Asera_24030</name>
</gene>
<accession>A0A810L059</accession>
<dbReference type="PROSITE" id="PS50977">
    <property type="entry name" value="HTH_TETR_2"/>
    <property type="match status" value="1"/>
</dbReference>
<dbReference type="AlphaFoldDB" id="A0A810L059"/>
<keyword evidence="3" id="KW-0804">Transcription</keyword>
<dbReference type="SUPFAM" id="SSF46689">
    <property type="entry name" value="Homeodomain-like"/>
    <property type="match status" value="1"/>
</dbReference>